<evidence type="ECO:0000313" key="2">
    <source>
        <dbReference type="EMBL" id="TDU31188.1"/>
    </source>
</evidence>
<accession>A0A4S3JZN3</accession>
<keyword evidence="3" id="KW-1185">Reference proteome</keyword>
<proteinExistence type="predicted"/>
<sequence length="224" mass="24281">MTSANEVNRELTRLDEKLRSGAIDRAGFRAVRRKLLLDFEERQTTTTPGALTGHEVTILDAPEELPLPEQAPLARPAAGAGNTTRRPSAVVLAASAIGVLVVLAIAAWWMFFRPATPSTRPNPTAAAAMAAAPVAGAETPLTVASDLLSTEWTDGDVATFLQRWTQLPPAAVDAVSEDSRIWLLRGETDRRLRDAREAESVEQSVDLQARVQRLEQVQAAIRSR</sequence>
<dbReference type="RefSeq" id="WP_133879797.1">
    <property type="nucleotide sequence ID" value="NZ_MWIN01000033.1"/>
</dbReference>
<evidence type="ECO:0000256" key="1">
    <source>
        <dbReference type="SAM" id="Phobius"/>
    </source>
</evidence>
<keyword evidence="1" id="KW-1133">Transmembrane helix</keyword>
<evidence type="ECO:0000313" key="3">
    <source>
        <dbReference type="Proteomes" id="UP000295341"/>
    </source>
</evidence>
<organism evidence="2 3">
    <name type="scientific">Panacagrimonas perspica</name>
    <dbReference type="NCBI Taxonomy" id="381431"/>
    <lineage>
        <taxon>Bacteria</taxon>
        <taxon>Pseudomonadati</taxon>
        <taxon>Pseudomonadota</taxon>
        <taxon>Gammaproteobacteria</taxon>
        <taxon>Nevskiales</taxon>
        <taxon>Nevskiaceae</taxon>
        <taxon>Panacagrimonas</taxon>
    </lineage>
</organism>
<keyword evidence="1" id="KW-0812">Transmembrane</keyword>
<name>A0A4S3JZN3_9GAMM</name>
<comment type="caution">
    <text evidence="2">The sequence shown here is derived from an EMBL/GenBank/DDBJ whole genome shotgun (WGS) entry which is preliminary data.</text>
</comment>
<feature type="transmembrane region" description="Helical" evidence="1">
    <location>
        <begin position="89"/>
        <end position="111"/>
    </location>
</feature>
<dbReference type="Proteomes" id="UP000295341">
    <property type="component" value="Unassembled WGS sequence"/>
</dbReference>
<protein>
    <submittedName>
        <fullName evidence="2">Uncharacterized protein</fullName>
    </submittedName>
</protein>
<gene>
    <name evidence="2" type="ORF">DFR24_0547</name>
</gene>
<reference evidence="2 3" key="1">
    <citation type="submission" date="2019-03" db="EMBL/GenBank/DDBJ databases">
        <title>Genomic Encyclopedia of Type Strains, Phase IV (KMG-IV): sequencing the most valuable type-strain genomes for metagenomic binning, comparative biology and taxonomic classification.</title>
        <authorList>
            <person name="Goeker M."/>
        </authorList>
    </citation>
    <scope>NUCLEOTIDE SEQUENCE [LARGE SCALE GENOMIC DNA]</scope>
    <source>
        <strain evidence="2 3">DSM 26377</strain>
    </source>
</reference>
<keyword evidence="1" id="KW-0472">Membrane</keyword>
<dbReference type="AlphaFoldDB" id="A0A4S3JZN3"/>
<dbReference type="EMBL" id="SOBT01000008">
    <property type="protein sequence ID" value="TDU31188.1"/>
    <property type="molecule type" value="Genomic_DNA"/>
</dbReference>